<feature type="transmembrane region" description="Helical" evidence="1">
    <location>
        <begin position="311"/>
        <end position="329"/>
    </location>
</feature>
<reference evidence="3" key="1">
    <citation type="submission" date="2021-01" db="EMBL/GenBank/DDBJ databases">
        <authorList>
            <person name="Corre E."/>
            <person name="Pelletier E."/>
            <person name="Niang G."/>
            <person name="Scheremetjew M."/>
            <person name="Finn R."/>
            <person name="Kale V."/>
            <person name="Holt S."/>
            <person name="Cochrane G."/>
            <person name="Meng A."/>
            <person name="Brown T."/>
            <person name="Cohen L."/>
        </authorList>
    </citation>
    <scope>NUCLEOTIDE SEQUENCE</scope>
    <source>
        <strain evidence="3">WS</strain>
    </source>
</reference>
<evidence type="ECO:0000256" key="2">
    <source>
        <dbReference type="SAM" id="SignalP"/>
    </source>
</evidence>
<sequence>MTINFLSLISFFLLITLIHSQPSSTTHFHLIQHQLLQLPGDKKDSLFALHSDFQSKGLLKYVRNEANGAMTLVKFLGMPLKTHAEPVSSDGNAQQQMHWDPKFLSEAISCENTLYQMRLCDISENDLRALEEDNNAFVESVNTDSTCRIVKTVPYCEIVARQFKEEWGVHYVKRGILRKTEEEEESQDQRTAVSHIVDLELLSNVRRNTAKQQGDTPLYTSAVAQNPFRVHTSASQQAQYAQCGAVLSRWRLQQQKKKSPVSPKYRVTFRPLPAVNGVTIPYLTFQKAIQQQQEQQVKQNDKDNVPFYRKYWYIVLGVVILVISSAFGAPEEESK</sequence>
<keyword evidence="1" id="KW-0472">Membrane</keyword>
<dbReference type="EMBL" id="HBGD01000317">
    <property type="protein sequence ID" value="CAD9077014.1"/>
    <property type="molecule type" value="Transcribed_RNA"/>
</dbReference>
<accession>A0A7S1PF50</accession>
<evidence type="ECO:0008006" key="4">
    <source>
        <dbReference type="Google" id="ProtNLM"/>
    </source>
</evidence>
<organism evidence="3">
    <name type="scientific">Percolomonas cosmopolitus</name>
    <dbReference type="NCBI Taxonomy" id="63605"/>
    <lineage>
        <taxon>Eukaryota</taxon>
        <taxon>Discoba</taxon>
        <taxon>Heterolobosea</taxon>
        <taxon>Tetramitia</taxon>
        <taxon>Eutetramitia</taxon>
        <taxon>Percolomonadidae</taxon>
        <taxon>Percolomonas</taxon>
    </lineage>
</organism>
<feature type="chain" id="PRO_5030816934" description="ER membrane protein complex subunit 10" evidence="2">
    <location>
        <begin position="21"/>
        <end position="335"/>
    </location>
</feature>
<keyword evidence="2" id="KW-0732">Signal</keyword>
<name>A0A7S1PF50_9EUKA</name>
<protein>
    <recommendedName>
        <fullName evidence="4">ER membrane protein complex subunit 10</fullName>
    </recommendedName>
</protein>
<keyword evidence="1" id="KW-1133">Transmembrane helix</keyword>
<keyword evidence="1" id="KW-0812">Transmembrane</keyword>
<gene>
    <name evidence="3" type="ORF">PCOS0759_LOCUS245</name>
</gene>
<proteinExistence type="predicted"/>
<evidence type="ECO:0000313" key="3">
    <source>
        <dbReference type="EMBL" id="CAD9077014.1"/>
    </source>
</evidence>
<feature type="signal peptide" evidence="2">
    <location>
        <begin position="1"/>
        <end position="20"/>
    </location>
</feature>
<dbReference type="AlphaFoldDB" id="A0A7S1PF50"/>
<evidence type="ECO:0000256" key="1">
    <source>
        <dbReference type="SAM" id="Phobius"/>
    </source>
</evidence>